<dbReference type="Proteomes" id="UP001454036">
    <property type="component" value="Unassembled WGS sequence"/>
</dbReference>
<organism evidence="1 2">
    <name type="scientific">Lithospermum erythrorhizon</name>
    <name type="common">Purple gromwell</name>
    <name type="synonym">Lithospermum officinale var. erythrorhizon</name>
    <dbReference type="NCBI Taxonomy" id="34254"/>
    <lineage>
        <taxon>Eukaryota</taxon>
        <taxon>Viridiplantae</taxon>
        <taxon>Streptophyta</taxon>
        <taxon>Embryophyta</taxon>
        <taxon>Tracheophyta</taxon>
        <taxon>Spermatophyta</taxon>
        <taxon>Magnoliopsida</taxon>
        <taxon>eudicotyledons</taxon>
        <taxon>Gunneridae</taxon>
        <taxon>Pentapetalae</taxon>
        <taxon>asterids</taxon>
        <taxon>lamiids</taxon>
        <taxon>Boraginales</taxon>
        <taxon>Boraginaceae</taxon>
        <taxon>Boraginoideae</taxon>
        <taxon>Lithospermeae</taxon>
        <taxon>Lithospermum</taxon>
    </lineage>
</organism>
<reference evidence="1 2" key="1">
    <citation type="submission" date="2024-01" db="EMBL/GenBank/DDBJ databases">
        <title>The complete chloroplast genome sequence of Lithospermum erythrorhizon: insights into the phylogenetic relationship among Boraginaceae species and the maternal lineages of purple gromwells.</title>
        <authorList>
            <person name="Okada T."/>
            <person name="Watanabe K."/>
        </authorList>
    </citation>
    <scope>NUCLEOTIDE SEQUENCE [LARGE SCALE GENOMIC DNA]</scope>
</reference>
<dbReference type="SUPFAM" id="SSF56219">
    <property type="entry name" value="DNase I-like"/>
    <property type="match status" value="1"/>
</dbReference>
<dbReference type="EMBL" id="BAABME010023222">
    <property type="protein sequence ID" value="GAA0167584.1"/>
    <property type="molecule type" value="Genomic_DNA"/>
</dbReference>
<name>A0AAV3QU28_LITER</name>
<accession>A0AAV3QU28</accession>
<dbReference type="InterPro" id="IPR036691">
    <property type="entry name" value="Endo/exonu/phosph_ase_sf"/>
</dbReference>
<sequence>MKILRDFVADSELIDLGFVGHPFTWWNRREGEHVVEARLDRVLSNAKWCLDFPRATSTHLDMVGVDYCPLLLDTEASLEKSNSRFVFDQRWVGKEGCEETIKEAWGKEVRGGS</sequence>
<dbReference type="PANTHER" id="PTHR33710:SF71">
    <property type="entry name" value="ENDONUCLEASE_EXONUCLEASE_PHOSPHATASE DOMAIN-CONTAINING PROTEIN"/>
    <property type="match status" value="1"/>
</dbReference>
<comment type="caution">
    <text evidence="1">The sequence shown here is derived from an EMBL/GenBank/DDBJ whole genome shotgun (WGS) entry which is preliminary data.</text>
</comment>
<dbReference type="AlphaFoldDB" id="A0AAV3QU28"/>
<keyword evidence="2" id="KW-1185">Reference proteome</keyword>
<gene>
    <name evidence="1" type="ORF">LIER_40413</name>
</gene>
<protein>
    <submittedName>
        <fullName evidence="1">Uncharacterized protein</fullName>
    </submittedName>
</protein>
<evidence type="ECO:0000313" key="1">
    <source>
        <dbReference type="EMBL" id="GAA0167584.1"/>
    </source>
</evidence>
<evidence type="ECO:0000313" key="2">
    <source>
        <dbReference type="Proteomes" id="UP001454036"/>
    </source>
</evidence>
<dbReference type="Gene3D" id="3.60.10.10">
    <property type="entry name" value="Endonuclease/exonuclease/phosphatase"/>
    <property type="match status" value="1"/>
</dbReference>
<dbReference type="PANTHER" id="PTHR33710">
    <property type="entry name" value="BNAC02G09200D PROTEIN"/>
    <property type="match status" value="1"/>
</dbReference>
<proteinExistence type="predicted"/>